<dbReference type="EMBL" id="JAAKFY010000004">
    <property type="protein sequence ID" value="KAF3858919.1"/>
    <property type="molecule type" value="Genomic_DNA"/>
</dbReference>
<feature type="region of interest" description="Disordered" evidence="1">
    <location>
        <begin position="220"/>
        <end position="249"/>
    </location>
</feature>
<dbReference type="Proteomes" id="UP000518266">
    <property type="component" value="Unassembled WGS sequence"/>
</dbReference>
<gene>
    <name evidence="3" type="ORF">F7725_012120</name>
</gene>
<keyword evidence="2" id="KW-0472">Membrane</keyword>
<proteinExistence type="predicted"/>
<organism evidence="3 4">
    <name type="scientific">Dissostichus mawsoni</name>
    <name type="common">Antarctic cod</name>
    <dbReference type="NCBI Taxonomy" id="36200"/>
    <lineage>
        <taxon>Eukaryota</taxon>
        <taxon>Metazoa</taxon>
        <taxon>Chordata</taxon>
        <taxon>Craniata</taxon>
        <taxon>Vertebrata</taxon>
        <taxon>Euteleostomi</taxon>
        <taxon>Actinopterygii</taxon>
        <taxon>Neopterygii</taxon>
        <taxon>Teleostei</taxon>
        <taxon>Neoteleostei</taxon>
        <taxon>Acanthomorphata</taxon>
        <taxon>Eupercaria</taxon>
        <taxon>Perciformes</taxon>
        <taxon>Notothenioidei</taxon>
        <taxon>Nototheniidae</taxon>
        <taxon>Dissostichus</taxon>
    </lineage>
</organism>
<name>A0A7J5ZD11_DISMA</name>
<comment type="caution">
    <text evidence="3">The sequence shown here is derived from an EMBL/GenBank/DDBJ whole genome shotgun (WGS) entry which is preliminary data.</text>
</comment>
<keyword evidence="2" id="KW-1133">Transmembrane helix</keyword>
<reference evidence="3 4" key="1">
    <citation type="submission" date="2020-03" db="EMBL/GenBank/DDBJ databases">
        <title>Dissostichus mawsoni Genome sequencing and assembly.</title>
        <authorList>
            <person name="Park H."/>
        </authorList>
    </citation>
    <scope>NUCLEOTIDE SEQUENCE [LARGE SCALE GENOMIC DNA]</scope>
    <source>
        <strain evidence="3">DM0001</strain>
        <tissue evidence="3">Muscle</tissue>
    </source>
</reference>
<accession>A0A7J5ZD11</accession>
<feature type="transmembrane region" description="Helical" evidence="2">
    <location>
        <begin position="77"/>
        <end position="99"/>
    </location>
</feature>
<evidence type="ECO:0000313" key="4">
    <source>
        <dbReference type="Proteomes" id="UP000518266"/>
    </source>
</evidence>
<evidence type="ECO:0000256" key="2">
    <source>
        <dbReference type="SAM" id="Phobius"/>
    </source>
</evidence>
<feature type="transmembrane region" description="Helical" evidence="2">
    <location>
        <begin position="105"/>
        <end position="123"/>
    </location>
</feature>
<keyword evidence="2" id="KW-0812">Transmembrane</keyword>
<keyword evidence="4" id="KW-1185">Reference proteome</keyword>
<sequence>MEPLPWFGDRLTFDLFLHIPPLLPGQQEVHMLVGDMFTVALHPDTEVCRNLKGRVYGAGSGVDRRSPHENISPRPPLLLIIIPPLLLFLLSLHLCYTLYFCLIAFLLFHAFSIMNLCICFFLVSDITGRGASPLVLPCVAVRVHDSQLSLEAVAKVTVAKVISVVGVVTPASSSSCSSVIGCCPPWSTSWLFQLAMFSLSISVSGGDELISMHSNQNEIISRRPRRAHSSPPLPDGSARSQAATRWREEGRIKQLFAR</sequence>
<evidence type="ECO:0000256" key="1">
    <source>
        <dbReference type="SAM" id="MobiDB-lite"/>
    </source>
</evidence>
<protein>
    <submittedName>
        <fullName evidence="3">Uncharacterized protein</fullName>
    </submittedName>
</protein>
<feature type="non-terminal residue" evidence="3">
    <location>
        <position position="1"/>
    </location>
</feature>
<dbReference type="AlphaFoldDB" id="A0A7J5ZD11"/>
<evidence type="ECO:0000313" key="3">
    <source>
        <dbReference type="EMBL" id="KAF3858919.1"/>
    </source>
</evidence>